<dbReference type="GO" id="GO:0005634">
    <property type="term" value="C:nucleus"/>
    <property type="evidence" value="ECO:0007669"/>
    <property type="project" value="UniProtKB-SubCell"/>
</dbReference>
<dbReference type="GO" id="GO:0003713">
    <property type="term" value="F:transcription coactivator activity"/>
    <property type="evidence" value="ECO:0007669"/>
    <property type="project" value="TreeGrafter"/>
</dbReference>
<keyword evidence="5" id="KW-0539">Nucleus</keyword>
<comment type="subcellular location">
    <subcellularLocation>
        <location evidence="1">Nucleus</location>
    </subcellularLocation>
</comment>
<accession>A0A9P7A515</accession>
<comment type="caution">
    <text evidence="6">The sequence shown here is derived from an EMBL/GenBank/DDBJ whole genome shotgun (WGS) entry which is preliminary data.</text>
</comment>
<evidence type="ECO:0000256" key="3">
    <source>
        <dbReference type="ARBA" id="ARBA00023015"/>
    </source>
</evidence>
<evidence type="ECO:0000256" key="1">
    <source>
        <dbReference type="ARBA" id="ARBA00004123"/>
    </source>
</evidence>
<dbReference type="PANTHER" id="PTHR13556">
    <property type="entry name" value="TRANSCRIPTIONAL ADAPTER 3-RELATED"/>
    <property type="match status" value="1"/>
</dbReference>
<dbReference type="Pfam" id="PF10198">
    <property type="entry name" value="Ada3"/>
    <property type="match status" value="1"/>
</dbReference>
<sequence length="358" mass="39105">MVLGSALAKWFYVVDYGFSGSENGNAYTWDIHAIIKEAGLEDLLSTGTNICQVVFGSPSLSVPLKTSKSLGFVANHVKSSFAPDFTLPPSTPLLPTHPPIPPLPIPGPSNATDVTEDFSKLKPPAQTLVNTFYMSIEPWIRGIKEEDIGFLEFTADEVEPYVVPKLGRHYSEVWEDANMAMYGGPLPGFLSGQLGESSTSAPKWDPSTLMEVDLLTEECSHGPLTERLMSALLPMPDSTVWKGVKAAKDAMEGRLGGTGAAAARQEKVNVVDLEERVQDTIRRPNCLGHAQRQLWTVVAMNKARKECLAAIARDQLGYQEYLDLRSALDKSITSTYSKVQKKDEPAALTSSYLRPLST</sequence>
<evidence type="ECO:0000313" key="7">
    <source>
        <dbReference type="Proteomes" id="UP000714275"/>
    </source>
</evidence>
<organism evidence="6 7">
    <name type="scientific">Suillus placidus</name>
    <dbReference type="NCBI Taxonomy" id="48579"/>
    <lineage>
        <taxon>Eukaryota</taxon>
        <taxon>Fungi</taxon>
        <taxon>Dikarya</taxon>
        <taxon>Basidiomycota</taxon>
        <taxon>Agaricomycotina</taxon>
        <taxon>Agaricomycetes</taxon>
        <taxon>Agaricomycetidae</taxon>
        <taxon>Boletales</taxon>
        <taxon>Suillineae</taxon>
        <taxon>Suillaceae</taxon>
        <taxon>Suillus</taxon>
    </lineage>
</organism>
<gene>
    <name evidence="6" type="ORF">EV702DRAFT_1232253</name>
</gene>
<reference evidence="6" key="1">
    <citation type="journal article" date="2020" name="New Phytol.">
        <title>Comparative genomics reveals dynamic genome evolution in host specialist ectomycorrhizal fungi.</title>
        <authorList>
            <person name="Lofgren L.A."/>
            <person name="Nguyen N.H."/>
            <person name="Vilgalys R."/>
            <person name="Ruytinx J."/>
            <person name="Liao H.L."/>
            <person name="Branco S."/>
            <person name="Kuo A."/>
            <person name="LaButti K."/>
            <person name="Lipzen A."/>
            <person name="Andreopoulos W."/>
            <person name="Pangilinan J."/>
            <person name="Riley R."/>
            <person name="Hundley H."/>
            <person name="Na H."/>
            <person name="Barry K."/>
            <person name="Grigoriev I.V."/>
            <person name="Stajich J.E."/>
            <person name="Kennedy P.G."/>
        </authorList>
    </citation>
    <scope>NUCLEOTIDE SEQUENCE</scope>
    <source>
        <strain evidence="6">DOB743</strain>
    </source>
</reference>
<protein>
    <submittedName>
        <fullName evidence="6">Uncharacterized protein</fullName>
    </submittedName>
</protein>
<evidence type="ECO:0000256" key="5">
    <source>
        <dbReference type="ARBA" id="ARBA00023242"/>
    </source>
</evidence>
<keyword evidence="7" id="KW-1185">Reference proteome</keyword>
<dbReference type="Proteomes" id="UP000714275">
    <property type="component" value="Unassembled WGS sequence"/>
</dbReference>
<dbReference type="OrthoDB" id="1232at2759"/>
<evidence type="ECO:0000313" key="6">
    <source>
        <dbReference type="EMBL" id="KAG1782554.1"/>
    </source>
</evidence>
<dbReference type="EMBL" id="JABBWD010000003">
    <property type="protein sequence ID" value="KAG1782554.1"/>
    <property type="molecule type" value="Genomic_DNA"/>
</dbReference>
<evidence type="ECO:0000256" key="4">
    <source>
        <dbReference type="ARBA" id="ARBA00023163"/>
    </source>
</evidence>
<keyword evidence="3" id="KW-0805">Transcription regulation</keyword>
<dbReference type="PANTHER" id="PTHR13556:SF2">
    <property type="entry name" value="TRANSCRIPTIONAL ADAPTER 3"/>
    <property type="match status" value="1"/>
</dbReference>
<dbReference type="GO" id="GO:0006357">
    <property type="term" value="P:regulation of transcription by RNA polymerase II"/>
    <property type="evidence" value="ECO:0007669"/>
    <property type="project" value="TreeGrafter"/>
</dbReference>
<proteinExistence type="inferred from homology"/>
<dbReference type="InterPro" id="IPR019340">
    <property type="entry name" value="Histone_AcTrfase_su3"/>
</dbReference>
<keyword evidence="4" id="KW-0804">Transcription</keyword>
<comment type="similarity">
    <text evidence="2">Belongs to the NGG1 family.</text>
</comment>
<name>A0A9P7A515_9AGAM</name>
<dbReference type="GO" id="GO:0000124">
    <property type="term" value="C:SAGA complex"/>
    <property type="evidence" value="ECO:0007669"/>
    <property type="project" value="TreeGrafter"/>
</dbReference>
<dbReference type="AlphaFoldDB" id="A0A9P7A515"/>
<evidence type="ECO:0000256" key="2">
    <source>
        <dbReference type="ARBA" id="ARBA00005330"/>
    </source>
</evidence>